<keyword evidence="4" id="KW-1133">Transmembrane helix</keyword>
<dbReference type="Gene3D" id="3.90.550.10">
    <property type="entry name" value="Spore Coat Polysaccharide Biosynthesis Protein SpsA, Chain A"/>
    <property type="match status" value="1"/>
</dbReference>
<evidence type="ECO:0000256" key="2">
    <source>
        <dbReference type="ARBA" id="ARBA00022676"/>
    </source>
</evidence>
<dbReference type="Pfam" id="PF00535">
    <property type="entry name" value="Glycos_transf_2"/>
    <property type="match status" value="1"/>
</dbReference>
<dbReference type="SUPFAM" id="SSF53448">
    <property type="entry name" value="Nucleotide-diphospho-sugar transferases"/>
    <property type="match status" value="1"/>
</dbReference>
<comment type="similarity">
    <text evidence="1">Belongs to the glycosyltransferase 2 family.</text>
</comment>
<dbReference type="EMBL" id="BMYF01000012">
    <property type="protein sequence ID" value="GHB40234.1"/>
    <property type="molecule type" value="Genomic_DNA"/>
</dbReference>
<feature type="domain" description="Glycosyltransferase 2-like" evidence="5">
    <location>
        <begin position="11"/>
        <end position="126"/>
    </location>
</feature>
<evidence type="ECO:0000256" key="1">
    <source>
        <dbReference type="ARBA" id="ARBA00006739"/>
    </source>
</evidence>
<dbReference type="GO" id="GO:0016757">
    <property type="term" value="F:glycosyltransferase activity"/>
    <property type="evidence" value="ECO:0007669"/>
    <property type="project" value="UniProtKB-KW"/>
</dbReference>
<keyword evidence="2" id="KW-0328">Glycosyltransferase</keyword>
<dbReference type="Proteomes" id="UP000642809">
    <property type="component" value="Unassembled WGS sequence"/>
</dbReference>
<protein>
    <submittedName>
        <fullName evidence="6">Glycosyl transferase</fullName>
    </submittedName>
</protein>
<evidence type="ECO:0000259" key="5">
    <source>
        <dbReference type="Pfam" id="PF00535"/>
    </source>
</evidence>
<feature type="transmembrane region" description="Helical" evidence="4">
    <location>
        <begin position="261"/>
        <end position="282"/>
    </location>
</feature>
<sequence>MPLLNESSVAIIILNWNGYEHSRNCLDSLAKLNYSNFQVLLVDNASEDNSGVRLKEEFPSVIFLQNEQNLGFTGGNNVGIDYALAKGFDYVMLLNNDTLVEADFLQHLVAKAYNDAPIGMVQPLILLMEDPKKIWSAGGNFQKWLGVSNTLGDRKPLESFPFSSAPLDWATGCCILLPSQVIREVGTLQASFFAYFEDVDWSLRVRKAGFQILLAQDSIIYHEGNASSKKKSKEGTLSPTVFYLHARNQLFLLRRHLNFPALPLAFVYHVTKYFGWIAYFCLRGRFQKAKSVIRGMRDGLLLDHRINKPLCP</sequence>
<dbReference type="PANTHER" id="PTHR43179:SF12">
    <property type="entry name" value="GALACTOFURANOSYLTRANSFERASE GLFT2"/>
    <property type="match status" value="1"/>
</dbReference>
<keyword evidence="4" id="KW-0472">Membrane</keyword>
<dbReference type="RefSeq" id="WP_189582121.1">
    <property type="nucleotide sequence ID" value="NZ_BMYF01000012.1"/>
</dbReference>
<reference evidence="6" key="1">
    <citation type="journal article" date="2014" name="Int. J. Syst. Evol. Microbiol.">
        <title>Complete genome sequence of Corynebacterium casei LMG S-19264T (=DSM 44701T), isolated from a smear-ripened cheese.</title>
        <authorList>
            <consortium name="US DOE Joint Genome Institute (JGI-PGF)"/>
            <person name="Walter F."/>
            <person name="Albersmeier A."/>
            <person name="Kalinowski J."/>
            <person name="Ruckert C."/>
        </authorList>
    </citation>
    <scope>NUCLEOTIDE SEQUENCE</scope>
    <source>
        <strain evidence="6">KCTC 23224</strain>
    </source>
</reference>
<evidence type="ECO:0000256" key="3">
    <source>
        <dbReference type="ARBA" id="ARBA00022679"/>
    </source>
</evidence>
<evidence type="ECO:0000313" key="6">
    <source>
        <dbReference type="EMBL" id="GHB40234.1"/>
    </source>
</evidence>
<dbReference type="CDD" id="cd04186">
    <property type="entry name" value="GT_2_like_c"/>
    <property type="match status" value="1"/>
</dbReference>
<evidence type="ECO:0000313" key="7">
    <source>
        <dbReference type="Proteomes" id="UP000642809"/>
    </source>
</evidence>
<keyword evidence="3 6" id="KW-0808">Transferase</keyword>
<comment type="caution">
    <text evidence="6">The sequence shown here is derived from an EMBL/GenBank/DDBJ whole genome shotgun (WGS) entry which is preliminary data.</text>
</comment>
<proteinExistence type="inferred from homology"/>
<reference evidence="6" key="2">
    <citation type="submission" date="2020-09" db="EMBL/GenBank/DDBJ databases">
        <authorList>
            <person name="Sun Q."/>
            <person name="Kim S."/>
        </authorList>
    </citation>
    <scope>NUCLEOTIDE SEQUENCE</scope>
    <source>
        <strain evidence="6">KCTC 23224</strain>
    </source>
</reference>
<dbReference type="InterPro" id="IPR029044">
    <property type="entry name" value="Nucleotide-diphossugar_trans"/>
</dbReference>
<dbReference type="InterPro" id="IPR001173">
    <property type="entry name" value="Glyco_trans_2-like"/>
</dbReference>
<name>A0A8J3CY21_9BACT</name>
<dbReference type="PANTHER" id="PTHR43179">
    <property type="entry name" value="RHAMNOSYLTRANSFERASE WBBL"/>
    <property type="match status" value="1"/>
</dbReference>
<dbReference type="AlphaFoldDB" id="A0A8J3CY21"/>
<keyword evidence="7" id="KW-1185">Reference proteome</keyword>
<keyword evidence="4" id="KW-0812">Transmembrane</keyword>
<gene>
    <name evidence="6" type="ORF">GCM10008106_21800</name>
</gene>
<accession>A0A8J3CY21</accession>
<evidence type="ECO:0000256" key="4">
    <source>
        <dbReference type="SAM" id="Phobius"/>
    </source>
</evidence>
<organism evidence="6 7">
    <name type="scientific">Mongoliitalea lutea</name>
    <dbReference type="NCBI Taxonomy" id="849756"/>
    <lineage>
        <taxon>Bacteria</taxon>
        <taxon>Pseudomonadati</taxon>
        <taxon>Bacteroidota</taxon>
        <taxon>Cytophagia</taxon>
        <taxon>Cytophagales</taxon>
        <taxon>Cyclobacteriaceae</taxon>
        <taxon>Mongoliitalea</taxon>
    </lineage>
</organism>